<dbReference type="Proteomes" id="UP000887023">
    <property type="component" value="Chromosome"/>
</dbReference>
<accession>A0ABX8SBA6</accession>
<dbReference type="NCBIfam" id="TIGR03544">
    <property type="entry name" value="DivI1A_domain"/>
    <property type="match status" value="1"/>
</dbReference>
<keyword evidence="3" id="KW-1185">Reference proteome</keyword>
<name>A0ABX8SBA6_9ACTN</name>
<dbReference type="InterPro" id="IPR019933">
    <property type="entry name" value="DivIVA_domain"/>
</dbReference>
<reference evidence="2" key="1">
    <citation type="submission" date="2021-07" db="EMBL/GenBank/DDBJ databases">
        <title>Candidatus Kaistella beijingensis sp. nov. isolated from a municipal wastewater treatment plant is involved in sludge foaming.</title>
        <authorList>
            <person name="Song Y."/>
            <person name="Liu S.-J."/>
        </authorList>
    </citation>
    <scope>NUCLEOTIDE SEQUENCE</scope>
    <source>
        <strain evidence="2">DSM 43998</strain>
    </source>
</reference>
<feature type="coiled-coil region" evidence="1">
    <location>
        <begin position="59"/>
        <end position="110"/>
    </location>
</feature>
<dbReference type="RefSeq" id="WP_083529749.1">
    <property type="nucleotide sequence ID" value="NZ_CBCRUZ010000003.1"/>
</dbReference>
<evidence type="ECO:0000313" key="2">
    <source>
        <dbReference type="EMBL" id="QXQ14284.1"/>
    </source>
</evidence>
<evidence type="ECO:0000313" key="3">
    <source>
        <dbReference type="Proteomes" id="UP000887023"/>
    </source>
</evidence>
<proteinExistence type="predicted"/>
<sequence>MPMTPEELANVGFRKSPLGRRGYDEREVDTFVDRLRSEYLTLQGRYVRMSRTQLWEDSRSDLVDENAELAEQVRRLRLELELERGTDDEVSQLRRELAEAKQENARLIAESEKDLRGISDRAVHLMSKAQLSADATVEAAERHARELVLDARDQYRDILRRARKSAQHATDELAAAPVPVPVDGRPVPEIEYVRTYTRIARLQLRSVVDALSAEIDKLADLPRLPSGEVPALRSGISDQTALEAIDGVVQRRSESA</sequence>
<dbReference type="EMBL" id="CP079105">
    <property type="protein sequence ID" value="QXQ14284.1"/>
    <property type="molecule type" value="Genomic_DNA"/>
</dbReference>
<dbReference type="Gene3D" id="6.10.250.660">
    <property type="match status" value="1"/>
</dbReference>
<protein>
    <submittedName>
        <fullName evidence="2">DivIVA domain-containing protein</fullName>
    </submittedName>
</protein>
<evidence type="ECO:0000256" key="1">
    <source>
        <dbReference type="SAM" id="Coils"/>
    </source>
</evidence>
<gene>
    <name evidence="2" type="ORF">KV203_02290</name>
</gene>
<keyword evidence="1" id="KW-0175">Coiled coil</keyword>
<organism evidence="2 3">
    <name type="scientific">Skermania pinensis</name>
    <dbReference type="NCBI Taxonomy" id="39122"/>
    <lineage>
        <taxon>Bacteria</taxon>
        <taxon>Bacillati</taxon>
        <taxon>Actinomycetota</taxon>
        <taxon>Actinomycetes</taxon>
        <taxon>Mycobacteriales</taxon>
        <taxon>Gordoniaceae</taxon>
        <taxon>Skermania</taxon>
    </lineage>
</organism>